<accession>A0AA40G7M3</accession>
<evidence type="ECO:0000313" key="2">
    <source>
        <dbReference type="Proteomes" id="UP001177670"/>
    </source>
</evidence>
<gene>
    <name evidence="1" type="ORF">K0M31_013974</name>
</gene>
<name>A0AA40G7M3_9HYME</name>
<dbReference type="EMBL" id="JAHYIQ010000004">
    <property type="protein sequence ID" value="KAK1132589.1"/>
    <property type="molecule type" value="Genomic_DNA"/>
</dbReference>
<protein>
    <submittedName>
        <fullName evidence="1">Uncharacterized protein</fullName>
    </submittedName>
</protein>
<dbReference type="AlphaFoldDB" id="A0AA40G7M3"/>
<evidence type="ECO:0000313" key="1">
    <source>
        <dbReference type="EMBL" id="KAK1132589.1"/>
    </source>
</evidence>
<reference evidence="1" key="1">
    <citation type="submission" date="2021-10" db="EMBL/GenBank/DDBJ databases">
        <title>Melipona bicolor Genome sequencing and assembly.</title>
        <authorList>
            <person name="Araujo N.S."/>
            <person name="Arias M.C."/>
        </authorList>
    </citation>
    <scope>NUCLEOTIDE SEQUENCE</scope>
    <source>
        <strain evidence="1">USP_2M_L1-L4_2017</strain>
        <tissue evidence="1">Whole body</tissue>
    </source>
</reference>
<sequence>MFLVSSKTYEIRIYTGFDPISGLYSCPAPEAIERGGMVSRSPLSSATVWLKNLGISRGWKLENSRTGRLKSLNVRLMENLDMKKFEDFDDKTNMEALHLDTLKLLKILKIQQVRNLNFRFKNSLNLTFQYQKIRGSKYL</sequence>
<proteinExistence type="predicted"/>
<dbReference type="Proteomes" id="UP001177670">
    <property type="component" value="Unassembled WGS sequence"/>
</dbReference>
<organism evidence="1 2">
    <name type="scientific">Melipona bicolor</name>
    <dbReference type="NCBI Taxonomy" id="60889"/>
    <lineage>
        <taxon>Eukaryota</taxon>
        <taxon>Metazoa</taxon>
        <taxon>Ecdysozoa</taxon>
        <taxon>Arthropoda</taxon>
        <taxon>Hexapoda</taxon>
        <taxon>Insecta</taxon>
        <taxon>Pterygota</taxon>
        <taxon>Neoptera</taxon>
        <taxon>Endopterygota</taxon>
        <taxon>Hymenoptera</taxon>
        <taxon>Apocrita</taxon>
        <taxon>Aculeata</taxon>
        <taxon>Apoidea</taxon>
        <taxon>Anthophila</taxon>
        <taxon>Apidae</taxon>
        <taxon>Melipona</taxon>
    </lineage>
</organism>
<keyword evidence="2" id="KW-1185">Reference proteome</keyword>
<comment type="caution">
    <text evidence="1">The sequence shown here is derived from an EMBL/GenBank/DDBJ whole genome shotgun (WGS) entry which is preliminary data.</text>
</comment>